<evidence type="ECO:0000256" key="1">
    <source>
        <dbReference type="SAM" id="Phobius"/>
    </source>
</evidence>
<reference evidence="2 3" key="1">
    <citation type="submission" date="2018-10" db="EMBL/GenBank/DDBJ databases">
        <title>Draft genome sequence for the type isolate of Erwinia psidii, agent causal of bacterial blight in guava (Psidium guajava) and wilt and die-back of Eucalyptus spp.</title>
        <authorList>
            <person name="Hermenegildo P.S."/>
            <person name="Santos S.A."/>
            <person name="Guimaraes L.M.S."/>
            <person name="Vidigal P.M.P."/>
            <person name="Pereira I.C."/>
            <person name="Badel J.L."/>
            <person name="Alfenas-Zerbini P."/>
            <person name="Ferreira M.A.S.V."/>
            <person name="Alfenas A.C."/>
        </authorList>
    </citation>
    <scope>NUCLEOTIDE SEQUENCE [LARGE SCALE GENOMIC DNA]</scope>
    <source>
        <strain evidence="2 3">IBSBF 435</strain>
    </source>
</reference>
<organism evidence="2 3">
    <name type="scientific">Erwinia psidii</name>
    <dbReference type="NCBI Taxonomy" id="69224"/>
    <lineage>
        <taxon>Bacteria</taxon>
        <taxon>Pseudomonadati</taxon>
        <taxon>Pseudomonadota</taxon>
        <taxon>Gammaproteobacteria</taxon>
        <taxon>Enterobacterales</taxon>
        <taxon>Erwiniaceae</taxon>
        <taxon>Erwinia</taxon>
    </lineage>
</organism>
<evidence type="ECO:0000313" key="3">
    <source>
        <dbReference type="Proteomes" id="UP000279457"/>
    </source>
</evidence>
<dbReference type="EMBL" id="RHHM01000004">
    <property type="protein sequence ID" value="RQM38930.1"/>
    <property type="molecule type" value="Genomic_DNA"/>
</dbReference>
<comment type="caution">
    <text evidence="2">The sequence shown here is derived from an EMBL/GenBank/DDBJ whole genome shotgun (WGS) entry which is preliminary data.</text>
</comment>
<dbReference type="AlphaFoldDB" id="A0A3N6SC44"/>
<accession>A0A3N6SC44</accession>
<keyword evidence="1" id="KW-1133">Transmembrane helix</keyword>
<keyword evidence="3" id="KW-1185">Reference proteome</keyword>
<proteinExistence type="predicted"/>
<name>A0A3N6SC44_9GAMM</name>
<protein>
    <submittedName>
        <fullName evidence="2">Uncharacterized protein</fullName>
    </submittedName>
</protein>
<gene>
    <name evidence="2" type="ORF">EB241_07000</name>
</gene>
<dbReference type="Proteomes" id="UP000279457">
    <property type="component" value="Unassembled WGS sequence"/>
</dbReference>
<feature type="transmembrane region" description="Helical" evidence="1">
    <location>
        <begin position="42"/>
        <end position="61"/>
    </location>
</feature>
<evidence type="ECO:0000313" key="2">
    <source>
        <dbReference type="EMBL" id="RQM38930.1"/>
    </source>
</evidence>
<sequence length="62" mass="6925">MALRQKNFAVFYMFTGTKTIMDKYKISCNSSGSVREMQLNSAGMSLLPVAGISLFMVIYGYL</sequence>
<keyword evidence="1" id="KW-0472">Membrane</keyword>
<keyword evidence="1" id="KW-0812">Transmembrane</keyword>